<protein>
    <submittedName>
        <fullName evidence="1">Uncharacterized protein</fullName>
    </submittedName>
</protein>
<accession>A0ABY5CXZ2</accession>
<reference evidence="1" key="1">
    <citation type="journal article" date="2022" name="BMC Genomics">
        <title>Genome sequence of the entomopathogenic Serratia entomophila isolate 626 and characterisation of the species specific itaconate degradation pathway.</title>
        <authorList>
            <person name="Vaughan A.L."/>
            <person name="Altermann E."/>
            <person name="Glare T.R."/>
            <person name="Hurst M.R.H."/>
        </authorList>
    </citation>
    <scope>NUCLEOTIDE SEQUENCE</scope>
    <source>
        <strain evidence="1">626</strain>
    </source>
</reference>
<name>A0ABY5CXZ2_9GAMM</name>
<keyword evidence="2" id="KW-1185">Reference proteome</keyword>
<dbReference type="EMBL" id="CP074347">
    <property type="protein sequence ID" value="USV03059.1"/>
    <property type="molecule type" value="Genomic_DNA"/>
</dbReference>
<sequence length="72" mass="8046">MTIAFIWLFSFNGHNRKLQFSYQLAGAVARGLAQRGGRKVVQAMNGDGARLFLLPASAFNLRGDAWRDMLVF</sequence>
<evidence type="ECO:0000313" key="2">
    <source>
        <dbReference type="Proteomes" id="UP001056873"/>
    </source>
</evidence>
<organism evidence="1 2">
    <name type="scientific">Serratia entomophila</name>
    <dbReference type="NCBI Taxonomy" id="42906"/>
    <lineage>
        <taxon>Bacteria</taxon>
        <taxon>Pseudomonadati</taxon>
        <taxon>Pseudomonadota</taxon>
        <taxon>Gammaproteobacteria</taxon>
        <taxon>Enterobacterales</taxon>
        <taxon>Yersiniaceae</taxon>
        <taxon>Serratia</taxon>
    </lineage>
</organism>
<dbReference type="Proteomes" id="UP001056873">
    <property type="component" value="Chromosome"/>
</dbReference>
<dbReference type="RefSeq" id="WP_234591036.1">
    <property type="nucleotide sequence ID" value="NZ_CAMIPE010000001.1"/>
</dbReference>
<proteinExistence type="predicted"/>
<evidence type="ECO:0000313" key="1">
    <source>
        <dbReference type="EMBL" id="USV03059.1"/>
    </source>
</evidence>
<dbReference type="GeneID" id="75022621"/>
<gene>
    <name evidence="1" type="ORF">KFQ06_11365</name>
</gene>